<dbReference type="PANTHER" id="PTHR43355">
    <property type="entry name" value="FLAVIN REDUCTASE (NADPH)"/>
    <property type="match status" value="1"/>
</dbReference>
<dbReference type="Proteomes" id="UP000198402">
    <property type="component" value="Unassembled WGS sequence"/>
</dbReference>
<proteinExistence type="predicted"/>
<dbReference type="InterPro" id="IPR051606">
    <property type="entry name" value="Polyketide_Oxido-like"/>
</dbReference>
<dbReference type="AlphaFoldDB" id="A0A1Z5IIH5"/>
<dbReference type="Gene3D" id="3.40.50.720">
    <property type="entry name" value="NAD(P)-binding Rossmann-like Domain"/>
    <property type="match status" value="1"/>
</dbReference>
<protein>
    <submittedName>
        <fullName evidence="2">NADH-flavin reductase</fullName>
    </submittedName>
</protein>
<evidence type="ECO:0000313" key="3">
    <source>
        <dbReference type="Proteomes" id="UP000198402"/>
    </source>
</evidence>
<keyword evidence="3" id="KW-1185">Reference proteome</keyword>
<dbReference type="EMBL" id="BCMG01000008">
    <property type="protein sequence ID" value="GAX01560.1"/>
    <property type="molecule type" value="Genomic_DNA"/>
</dbReference>
<evidence type="ECO:0000313" key="2">
    <source>
        <dbReference type="EMBL" id="GAX01560.1"/>
    </source>
</evidence>
<comment type="caution">
    <text evidence="2">The sequence shown here is derived from an EMBL/GenBank/DDBJ whole genome shotgun (WGS) entry which is preliminary data.</text>
</comment>
<dbReference type="RefSeq" id="WP_089136851.1">
    <property type="nucleotide sequence ID" value="NZ_BCMG01000008.1"/>
</dbReference>
<organism evidence="2 3">
    <name type="scientific">Secundilactobacillus silagei JCM 19001</name>
    <dbReference type="NCBI Taxonomy" id="1302250"/>
    <lineage>
        <taxon>Bacteria</taxon>
        <taxon>Bacillati</taxon>
        <taxon>Bacillota</taxon>
        <taxon>Bacilli</taxon>
        <taxon>Lactobacillales</taxon>
        <taxon>Lactobacillaceae</taxon>
        <taxon>Secundilactobacillus</taxon>
    </lineage>
</organism>
<dbReference type="STRING" id="1302250.GCA_001313225_02371"/>
<name>A0A1Z5IIH5_9LACO</name>
<feature type="domain" description="NAD(P)-binding" evidence="1">
    <location>
        <begin position="7"/>
        <end position="194"/>
    </location>
</feature>
<dbReference type="OrthoDB" id="9785372at2"/>
<sequence>MKIGIIGATGHVGQAIYKEAVAKNNEVTAIVRDAKKGQKVFGADAKVLEKDALALTYSDLKGFDYVVDAFASPKAYQHIDVATNLITMFRENTATKLVFIIGASTLLDDDGQPMIDTVLKKYAGQPWIDAPVQQSHEFEYLKWIDNVDWIAATPQNELIEGPQTNFKIGGDHPMVNKDGKETTTIGNFAAAIVQEMTDPKRIRQRFSVVDA</sequence>
<dbReference type="InterPro" id="IPR016040">
    <property type="entry name" value="NAD(P)-bd_dom"/>
</dbReference>
<accession>A0A1Z5IIH5</accession>
<dbReference type="SUPFAM" id="SSF51735">
    <property type="entry name" value="NAD(P)-binding Rossmann-fold domains"/>
    <property type="match status" value="1"/>
</dbReference>
<dbReference type="Pfam" id="PF13460">
    <property type="entry name" value="NAD_binding_10"/>
    <property type="match status" value="1"/>
</dbReference>
<dbReference type="GO" id="GO:0016646">
    <property type="term" value="F:oxidoreductase activity, acting on the CH-NH group of donors, NAD or NADP as acceptor"/>
    <property type="evidence" value="ECO:0007669"/>
    <property type="project" value="TreeGrafter"/>
</dbReference>
<dbReference type="InterPro" id="IPR036291">
    <property type="entry name" value="NAD(P)-bd_dom_sf"/>
</dbReference>
<reference evidence="2 3" key="1">
    <citation type="submission" date="2015-11" db="EMBL/GenBank/DDBJ databases">
        <title>Draft genome sequences of new species of the genus Lactobacillus isolated from orchardgrass silage.</title>
        <authorList>
            <person name="Tohno M."/>
            <person name="Tanizawa Y."/>
            <person name="Arita M."/>
        </authorList>
    </citation>
    <scope>NUCLEOTIDE SEQUENCE [LARGE SCALE GENOMIC DNA]</scope>
    <source>
        <strain evidence="2 3">IWT126</strain>
    </source>
</reference>
<gene>
    <name evidence="2" type="ORF">IWT126_01602</name>
</gene>
<evidence type="ECO:0000259" key="1">
    <source>
        <dbReference type="Pfam" id="PF13460"/>
    </source>
</evidence>
<dbReference type="PANTHER" id="PTHR43355:SF2">
    <property type="entry name" value="FLAVIN REDUCTASE (NADPH)"/>
    <property type="match status" value="1"/>
</dbReference>